<dbReference type="OrthoDB" id="10251809at2759"/>
<dbReference type="AlphaFoldDB" id="A0A0S4IVD5"/>
<keyword evidence="5" id="KW-1185">Reference proteome</keyword>
<dbReference type="Proteomes" id="UP000051952">
    <property type="component" value="Unassembled WGS sequence"/>
</dbReference>
<feature type="compositionally biased region" description="Polar residues" evidence="3">
    <location>
        <begin position="898"/>
        <end position="908"/>
    </location>
</feature>
<dbReference type="EMBL" id="CYKH01000513">
    <property type="protein sequence ID" value="CUG03912.1"/>
    <property type="molecule type" value="Genomic_DNA"/>
</dbReference>
<feature type="region of interest" description="Disordered" evidence="3">
    <location>
        <begin position="733"/>
        <end position="752"/>
    </location>
</feature>
<reference evidence="5" key="1">
    <citation type="submission" date="2015-09" db="EMBL/GenBank/DDBJ databases">
        <authorList>
            <consortium name="Pathogen Informatics"/>
        </authorList>
    </citation>
    <scope>NUCLEOTIDE SEQUENCE [LARGE SCALE GENOMIC DNA]</scope>
    <source>
        <strain evidence="5">Lake Konstanz</strain>
    </source>
</reference>
<keyword evidence="2" id="KW-0677">Repeat</keyword>
<protein>
    <submittedName>
        <fullName evidence="4">Uncharacterized protein</fullName>
    </submittedName>
</protein>
<dbReference type="PANTHER" id="PTHR46093">
    <property type="entry name" value="ACYL-COA-BINDING DOMAIN-CONTAINING PROTEIN 5"/>
    <property type="match status" value="1"/>
</dbReference>
<name>A0A0S4IVD5_BODSA</name>
<feature type="region of interest" description="Disordered" evidence="3">
    <location>
        <begin position="327"/>
        <end position="353"/>
    </location>
</feature>
<evidence type="ECO:0000313" key="4">
    <source>
        <dbReference type="EMBL" id="CUG03912.1"/>
    </source>
</evidence>
<dbReference type="SUPFAM" id="SSF117281">
    <property type="entry name" value="Kelch motif"/>
    <property type="match status" value="1"/>
</dbReference>
<dbReference type="Gene3D" id="2.120.10.80">
    <property type="entry name" value="Kelch-type beta propeller"/>
    <property type="match status" value="2"/>
</dbReference>
<dbReference type="InterPro" id="IPR015915">
    <property type="entry name" value="Kelch-typ_b-propeller"/>
</dbReference>
<feature type="compositionally biased region" description="Polar residues" evidence="3">
    <location>
        <begin position="868"/>
        <end position="884"/>
    </location>
</feature>
<feature type="region of interest" description="Disordered" evidence="3">
    <location>
        <begin position="840"/>
        <end position="908"/>
    </location>
</feature>
<evidence type="ECO:0000256" key="2">
    <source>
        <dbReference type="ARBA" id="ARBA00022737"/>
    </source>
</evidence>
<evidence type="ECO:0000313" key="5">
    <source>
        <dbReference type="Proteomes" id="UP000051952"/>
    </source>
</evidence>
<feature type="compositionally biased region" description="Low complexity" evidence="3">
    <location>
        <begin position="410"/>
        <end position="423"/>
    </location>
</feature>
<accession>A0A0S4IVD5</accession>
<feature type="region of interest" description="Disordered" evidence="3">
    <location>
        <begin position="405"/>
        <end position="430"/>
    </location>
</feature>
<dbReference type="PANTHER" id="PTHR46093:SF18">
    <property type="entry name" value="FIBRONECTIN TYPE-III DOMAIN-CONTAINING PROTEIN"/>
    <property type="match status" value="1"/>
</dbReference>
<feature type="compositionally biased region" description="Polar residues" evidence="3">
    <location>
        <begin position="339"/>
        <end position="353"/>
    </location>
</feature>
<evidence type="ECO:0000256" key="1">
    <source>
        <dbReference type="ARBA" id="ARBA00022441"/>
    </source>
</evidence>
<keyword evidence="1" id="KW-0880">Kelch repeat</keyword>
<proteinExistence type="predicted"/>
<sequence length="921" mass="98598">MDEASAQGQGQQNETNNNVVMPVFDLEARSWAFRSTFGDVPCARCHHVSVVYELMDEASAQGQGQQNETNNNVVMPVFDLEARSWAFRSTFGDVPCARCHHVSVVYGDTLMVHGGYPILSGQQKELTAEEMSSMQHTMFDVHELSITTLRWRRISTAQSPSLWGHSAVAFNKNVIVFGGVDVVENTETGAVAVWHQEKKLWRWADFQNLDLKCAMHTAALDGSRMLIFGGVSFKTQKKLRSLYEFNLEFGTWRELNPRGQMPEGRIGHAVVTFQQNMIVIGGSIEGDSSNGDGSLTSSSARFDRKIYVFNSQTSDWRSMQISVNATGDLGDGRTASPGAASSAQTPGQQRLNPTNAAWSINKSRNQTADESDWDATANRVRDTLTRAKAIQQLADTAADALNHQQQYDEQGGQAAQRQEGPQASLQRLQRQADPNVSFEYHGNGGGQYQQQQDPETRRMLEHLKRENDTLRKQLEEFRNLSLNQGAVNPYEVPVYNTAAGVVPENESLASPGRSRGHARLEGNSALTELAPRLNINVAEPPRAVGGGSSGYMSRSAVSALVNSSLRDQPASTSLAANLRAAASMDPMSYLTQTPHVAAFQQNASSFGHAALPGSYQAPRTYEELFGRRGGALSSSDPGSFSQHALQASIPRNEAMPPVPNSLKPLLSILTGGMIPGTSIPQQFGASGTQYGQSAPQGGYNPSSYGNNGAYYDAGSGGGGYLNAQLHHHKGMIPGTSIPQQFGGASGAQYGQSAPGGYNPASYSNNGTYYDAGSSGGGYLNAQLHHNNASGMIPGTSIPQQFGGASGAQYGQSAPGGYNPASYSNNGTYYDAGSSGGGYLNAQLHHNNASTNNGVPPGQQQFGAHYSAARTQHNASQQALDSSLQYDGHGHAGHVTPRRANTGSLSKLVNGQGSMLSLGMLQ</sequence>
<dbReference type="Pfam" id="PF24681">
    <property type="entry name" value="Kelch_KLHDC2_KLHL20_DRC7"/>
    <property type="match status" value="2"/>
</dbReference>
<organism evidence="4 5">
    <name type="scientific">Bodo saltans</name>
    <name type="common">Flagellated protozoan</name>
    <dbReference type="NCBI Taxonomy" id="75058"/>
    <lineage>
        <taxon>Eukaryota</taxon>
        <taxon>Discoba</taxon>
        <taxon>Euglenozoa</taxon>
        <taxon>Kinetoplastea</taxon>
        <taxon>Metakinetoplastina</taxon>
        <taxon>Eubodonida</taxon>
        <taxon>Bodonidae</taxon>
        <taxon>Bodo</taxon>
    </lineage>
</organism>
<gene>
    <name evidence="4" type="ORF">BSAL_70325</name>
</gene>
<feature type="compositionally biased region" description="Polar residues" evidence="3">
    <location>
        <begin position="843"/>
        <end position="861"/>
    </location>
</feature>
<feature type="region of interest" description="Disordered" evidence="3">
    <location>
        <begin position="436"/>
        <end position="455"/>
    </location>
</feature>
<evidence type="ECO:0000256" key="3">
    <source>
        <dbReference type="SAM" id="MobiDB-lite"/>
    </source>
</evidence>